<protein>
    <submittedName>
        <fullName evidence="3">Pub domain-containing protein</fullName>
    </submittedName>
</protein>
<evidence type="ECO:0000259" key="2">
    <source>
        <dbReference type="PROSITE" id="PS50030"/>
    </source>
</evidence>
<feature type="compositionally biased region" description="Basic and acidic residues" evidence="1">
    <location>
        <begin position="138"/>
        <end position="153"/>
    </location>
</feature>
<evidence type="ECO:0000256" key="1">
    <source>
        <dbReference type="SAM" id="MobiDB-lite"/>
    </source>
</evidence>
<feature type="domain" description="UBA" evidence="2">
    <location>
        <begin position="79"/>
        <end position="124"/>
    </location>
</feature>
<comment type="caution">
    <text evidence="3">The sequence shown here is derived from an EMBL/GenBank/DDBJ whole genome shotgun (WGS) entry which is preliminary data.</text>
</comment>
<feature type="region of interest" description="Disordered" evidence="1">
    <location>
        <begin position="30"/>
        <end position="73"/>
    </location>
</feature>
<sequence>MATEGHEVTNLPGGAQMVCDGEVCRLLPGPYLAEETQASSSETPEGEKKQEEAGGEAQGEDAHRIETTQGGNPAFVSQHVDEEQVSQLVDFGFPRLRAEKALFYVRTQPGGGGVEAAVEWLEAHAEDEDIDAPISESEQPKERVPREVWRDRSPGSSCCGGEGMGRRRRRLRGRGRTRKGRLSWVYGLPREHRWSSLRV</sequence>
<dbReference type="VEuPathDB" id="ToxoDB:CSUI_000806"/>
<reference evidence="3 4" key="1">
    <citation type="journal article" date="2017" name="Int. J. Parasitol.">
        <title>The genome of the protozoan parasite Cystoisospora suis and a reverse vaccinology approach to identify vaccine candidates.</title>
        <authorList>
            <person name="Palmieri N."/>
            <person name="Shrestha A."/>
            <person name="Ruttkowski B."/>
            <person name="Beck T."/>
            <person name="Vogl C."/>
            <person name="Tomley F."/>
            <person name="Blake D.P."/>
            <person name="Joachim A."/>
        </authorList>
    </citation>
    <scope>NUCLEOTIDE SEQUENCE [LARGE SCALE GENOMIC DNA]</scope>
    <source>
        <strain evidence="3 4">Wien I</strain>
    </source>
</reference>
<organism evidence="3 4">
    <name type="scientific">Cystoisospora suis</name>
    <dbReference type="NCBI Taxonomy" id="483139"/>
    <lineage>
        <taxon>Eukaryota</taxon>
        <taxon>Sar</taxon>
        <taxon>Alveolata</taxon>
        <taxon>Apicomplexa</taxon>
        <taxon>Conoidasida</taxon>
        <taxon>Coccidia</taxon>
        <taxon>Eucoccidiorida</taxon>
        <taxon>Eimeriorina</taxon>
        <taxon>Sarcocystidae</taxon>
        <taxon>Cystoisospora</taxon>
    </lineage>
</organism>
<dbReference type="SUPFAM" id="SSF46934">
    <property type="entry name" value="UBA-like"/>
    <property type="match status" value="1"/>
</dbReference>
<dbReference type="CDD" id="cd14295">
    <property type="entry name" value="UBA1_atUBP14"/>
    <property type="match status" value="1"/>
</dbReference>
<dbReference type="InterPro" id="IPR009060">
    <property type="entry name" value="UBA-like_sf"/>
</dbReference>
<evidence type="ECO:0000313" key="3">
    <source>
        <dbReference type="EMBL" id="PHJ25347.1"/>
    </source>
</evidence>
<accession>A0A2C6LB07</accession>
<name>A0A2C6LB07_9APIC</name>
<dbReference type="SMART" id="SM00165">
    <property type="entry name" value="UBA"/>
    <property type="match status" value="1"/>
</dbReference>
<dbReference type="PROSITE" id="PS50030">
    <property type="entry name" value="UBA"/>
    <property type="match status" value="1"/>
</dbReference>
<dbReference type="RefSeq" id="XP_067927019.1">
    <property type="nucleotide sequence ID" value="XM_068061013.1"/>
</dbReference>
<dbReference type="OrthoDB" id="336240at2759"/>
<dbReference type="AlphaFoldDB" id="A0A2C6LB07"/>
<proteinExistence type="predicted"/>
<gene>
    <name evidence="3" type="ORF">CSUI_000806</name>
</gene>
<dbReference type="GeneID" id="94424224"/>
<dbReference type="InterPro" id="IPR015940">
    <property type="entry name" value="UBA"/>
</dbReference>
<dbReference type="Pfam" id="PF22562">
    <property type="entry name" value="UBA_7"/>
    <property type="match status" value="1"/>
</dbReference>
<evidence type="ECO:0000313" key="4">
    <source>
        <dbReference type="Proteomes" id="UP000221165"/>
    </source>
</evidence>
<feature type="region of interest" description="Disordered" evidence="1">
    <location>
        <begin position="130"/>
        <end position="174"/>
    </location>
</feature>
<keyword evidence="4" id="KW-1185">Reference proteome</keyword>
<dbReference type="Proteomes" id="UP000221165">
    <property type="component" value="Unassembled WGS sequence"/>
</dbReference>
<dbReference type="Gene3D" id="1.10.8.10">
    <property type="entry name" value="DNA helicase RuvA subunit, C-terminal domain"/>
    <property type="match status" value="1"/>
</dbReference>
<dbReference type="EMBL" id="MIGC01000308">
    <property type="protein sequence ID" value="PHJ25347.1"/>
    <property type="molecule type" value="Genomic_DNA"/>
</dbReference>